<proteinExistence type="predicted"/>
<name>A0A2H3J9S6_WOLCO</name>
<dbReference type="OMA" id="REYRNDF"/>
<gene>
    <name evidence="6" type="ORF">WOLCODRAFT_141041</name>
</gene>
<keyword evidence="2 5" id="KW-0812">Transmembrane</keyword>
<feature type="transmembrane region" description="Helical" evidence="5">
    <location>
        <begin position="12"/>
        <end position="36"/>
    </location>
</feature>
<dbReference type="Proteomes" id="UP000218811">
    <property type="component" value="Unassembled WGS sequence"/>
</dbReference>
<feature type="transmembrane region" description="Helical" evidence="5">
    <location>
        <begin position="56"/>
        <end position="80"/>
    </location>
</feature>
<keyword evidence="3 5" id="KW-1133">Transmembrane helix</keyword>
<keyword evidence="7" id="KW-1185">Reference proteome</keyword>
<keyword evidence="4 5" id="KW-0472">Membrane</keyword>
<dbReference type="InterPro" id="IPR018499">
    <property type="entry name" value="Tetraspanin/Peripherin"/>
</dbReference>
<dbReference type="AlphaFoldDB" id="A0A2H3J9S6"/>
<evidence type="ECO:0000256" key="3">
    <source>
        <dbReference type="ARBA" id="ARBA00022989"/>
    </source>
</evidence>
<evidence type="ECO:0000256" key="4">
    <source>
        <dbReference type="ARBA" id="ARBA00023136"/>
    </source>
</evidence>
<sequence>MSRHFCCCIPVRAGVFLFSLLSFLLTGLLAAVTWFIVHQIDIKAANYTNYTKENKIIIIVLAVIFTIMALASFFGFIGSITANRRFVKAYSTMSWILFLLSLASAGLFLYQIYTQKNITEDCIDKDGNGNITVDKCTTHVSTGVKIAATIIVIAEVFTHLYIVTVISRYVEQLDDQGAWQGQYKLTTTDVNQGLLNTTAPYPYSEQQHSYGNA</sequence>
<feature type="transmembrane region" description="Helical" evidence="5">
    <location>
        <begin position="92"/>
        <end position="113"/>
    </location>
</feature>
<evidence type="ECO:0008006" key="8">
    <source>
        <dbReference type="Google" id="ProtNLM"/>
    </source>
</evidence>
<organism evidence="6 7">
    <name type="scientific">Wolfiporia cocos (strain MD-104)</name>
    <name type="common">Brown rot fungus</name>
    <dbReference type="NCBI Taxonomy" id="742152"/>
    <lineage>
        <taxon>Eukaryota</taxon>
        <taxon>Fungi</taxon>
        <taxon>Dikarya</taxon>
        <taxon>Basidiomycota</taxon>
        <taxon>Agaricomycotina</taxon>
        <taxon>Agaricomycetes</taxon>
        <taxon>Polyporales</taxon>
        <taxon>Phaeolaceae</taxon>
        <taxon>Wolfiporia</taxon>
    </lineage>
</organism>
<dbReference type="GO" id="GO:0016020">
    <property type="term" value="C:membrane"/>
    <property type="evidence" value="ECO:0007669"/>
    <property type="project" value="UniProtKB-SubCell"/>
</dbReference>
<dbReference type="STRING" id="742152.A0A2H3J9S6"/>
<dbReference type="OrthoDB" id="7862095at2759"/>
<evidence type="ECO:0000313" key="6">
    <source>
        <dbReference type="EMBL" id="PCH38990.1"/>
    </source>
</evidence>
<reference evidence="6 7" key="1">
    <citation type="journal article" date="2012" name="Science">
        <title>The Paleozoic origin of enzymatic lignin decomposition reconstructed from 31 fungal genomes.</title>
        <authorList>
            <person name="Floudas D."/>
            <person name="Binder M."/>
            <person name="Riley R."/>
            <person name="Barry K."/>
            <person name="Blanchette R.A."/>
            <person name="Henrissat B."/>
            <person name="Martinez A.T."/>
            <person name="Otillar R."/>
            <person name="Spatafora J.W."/>
            <person name="Yadav J.S."/>
            <person name="Aerts A."/>
            <person name="Benoit I."/>
            <person name="Boyd A."/>
            <person name="Carlson A."/>
            <person name="Copeland A."/>
            <person name="Coutinho P.M."/>
            <person name="de Vries R.P."/>
            <person name="Ferreira P."/>
            <person name="Findley K."/>
            <person name="Foster B."/>
            <person name="Gaskell J."/>
            <person name="Glotzer D."/>
            <person name="Gorecki P."/>
            <person name="Heitman J."/>
            <person name="Hesse C."/>
            <person name="Hori C."/>
            <person name="Igarashi K."/>
            <person name="Jurgens J.A."/>
            <person name="Kallen N."/>
            <person name="Kersten P."/>
            <person name="Kohler A."/>
            <person name="Kuees U."/>
            <person name="Kumar T.K.A."/>
            <person name="Kuo A."/>
            <person name="LaButti K."/>
            <person name="Larrondo L.F."/>
            <person name="Lindquist E."/>
            <person name="Ling A."/>
            <person name="Lombard V."/>
            <person name="Lucas S."/>
            <person name="Lundell T."/>
            <person name="Martin R."/>
            <person name="McLaughlin D.J."/>
            <person name="Morgenstern I."/>
            <person name="Morin E."/>
            <person name="Murat C."/>
            <person name="Nagy L.G."/>
            <person name="Nolan M."/>
            <person name="Ohm R.A."/>
            <person name="Patyshakuliyeva A."/>
            <person name="Rokas A."/>
            <person name="Ruiz-Duenas F.J."/>
            <person name="Sabat G."/>
            <person name="Salamov A."/>
            <person name="Samejima M."/>
            <person name="Schmutz J."/>
            <person name="Slot J.C."/>
            <person name="St John F."/>
            <person name="Stenlid J."/>
            <person name="Sun H."/>
            <person name="Sun S."/>
            <person name="Syed K."/>
            <person name="Tsang A."/>
            <person name="Wiebenga A."/>
            <person name="Young D."/>
            <person name="Pisabarro A."/>
            <person name="Eastwood D.C."/>
            <person name="Martin F."/>
            <person name="Cullen D."/>
            <person name="Grigoriev I.V."/>
            <person name="Hibbett D.S."/>
        </authorList>
    </citation>
    <scope>NUCLEOTIDE SEQUENCE [LARGE SCALE GENOMIC DNA]</scope>
    <source>
        <strain evidence="6 7">MD-104</strain>
    </source>
</reference>
<evidence type="ECO:0000313" key="7">
    <source>
        <dbReference type="Proteomes" id="UP000218811"/>
    </source>
</evidence>
<dbReference type="EMBL" id="KB467943">
    <property type="protein sequence ID" value="PCH38990.1"/>
    <property type="molecule type" value="Genomic_DNA"/>
</dbReference>
<evidence type="ECO:0000256" key="5">
    <source>
        <dbReference type="SAM" id="Phobius"/>
    </source>
</evidence>
<protein>
    <recommendedName>
        <fullName evidence="8">Tetraspannin-domain-containing protein</fullName>
    </recommendedName>
</protein>
<dbReference type="Pfam" id="PF00335">
    <property type="entry name" value="Tetraspanin"/>
    <property type="match status" value="1"/>
</dbReference>
<comment type="subcellular location">
    <subcellularLocation>
        <location evidence="1">Membrane</location>
        <topology evidence="1">Multi-pass membrane protein</topology>
    </subcellularLocation>
</comment>
<evidence type="ECO:0000256" key="1">
    <source>
        <dbReference type="ARBA" id="ARBA00004141"/>
    </source>
</evidence>
<accession>A0A2H3J9S6</accession>
<evidence type="ECO:0000256" key="2">
    <source>
        <dbReference type="ARBA" id="ARBA00022692"/>
    </source>
</evidence>